<protein>
    <submittedName>
        <fullName evidence="6">Zn-dependent peptidase</fullName>
    </submittedName>
</protein>
<organism evidence="6 7">
    <name type="scientific">Deinococcus aerius</name>
    <dbReference type="NCBI Taxonomy" id="200253"/>
    <lineage>
        <taxon>Bacteria</taxon>
        <taxon>Thermotogati</taxon>
        <taxon>Deinococcota</taxon>
        <taxon>Deinococci</taxon>
        <taxon>Deinococcales</taxon>
        <taxon>Deinococcaceae</taxon>
        <taxon>Deinococcus</taxon>
    </lineage>
</organism>
<feature type="region of interest" description="Disordered" evidence="2">
    <location>
        <begin position="446"/>
        <end position="473"/>
    </location>
</feature>
<reference evidence="7" key="1">
    <citation type="submission" date="2018-01" db="EMBL/GenBank/DDBJ databases">
        <title>Draft Genome Sequence of the Radioresistant Bacterium Deinococcus aerius TR0125, Isolated from the Higher Atmosphere above Japan.</title>
        <authorList>
            <person name="Satoh K."/>
            <person name="Arai H."/>
            <person name="Sanzen T."/>
            <person name="Kawaguchi Y."/>
            <person name="Hayashi H."/>
            <person name="Yokobori S."/>
            <person name="Yamagishi A."/>
            <person name="Oono Y."/>
            <person name="Narumi I."/>
        </authorList>
    </citation>
    <scope>NUCLEOTIDE SEQUENCE [LARGE SCALE GENOMIC DNA]</scope>
    <source>
        <strain evidence="7">TR0125</strain>
    </source>
</reference>
<comment type="caution">
    <text evidence="6">The sequence shown here is derived from an EMBL/GenBank/DDBJ whole genome shotgun (WGS) entry which is preliminary data.</text>
</comment>
<gene>
    <name evidence="6" type="ORF">DAERI_070125</name>
</gene>
<dbReference type="InterPro" id="IPR011765">
    <property type="entry name" value="Pept_M16_N"/>
</dbReference>
<dbReference type="GO" id="GO:0046872">
    <property type="term" value="F:metal ion binding"/>
    <property type="evidence" value="ECO:0007669"/>
    <property type="project" value="InterPro"/>
</dbReference>
<dbReference type="InterPro" id="IPR011249">
    <property type="entry name" value="Metalloenz_LuxS/M16"/>
</dbReference>
<evidence type="ECO:0000259" key="5">
    <source>
        <dbReference type="Pfam" id="PF05193"/>
    </source>
</evidence>
<proteinExistence type="inferred from homology"/>
<sequence length="473" mass="50461">MKQILLTAALLLSGVPALAQQSQASTTAPVPQLTAGVRRTVLDNGLTVLTKEVRGAPVVSVRVEYKIGSRNEAPGVNGIAHQLEHMMFKGTTDRPVQFGRLLSALGADFNATTFYDQTSYFETVEREKLNAVLALEADRMVNAQIDPEKLAGERNVVLSEIEGDENSPEYRLGRAVQAAAFPNSPYGLTVGGTRGDIEGFTADKVRAYYKKYYSPEYATLVIVGDFDTKAALDAVQANFGGLGTPGTRPVVTSAPLAGPTVEATLGNPHPSAPIVLREAGATPLMQAVYPLPGIYSPDVPALSVLDNILLSGRTSRLYQALFESGLAADGGTLPSTFRRGGWYDFSFTPAPGRTPQEVDAALLAVLGEMRGAPPSAEEVARARTQITARAVLGTTSLQAQAAQLGYDATTANDYRFTDKFLQAVSQVTPQDVQRVAQKYLQDSSRTVGYFEPTEAQAGQESSAPPKRRHPGGL</sequence>
<dbReference type="Proteomes" id="UP000236569">
    <property type="component" value="Unassembled WGS sequence"/>
</dbReference>
<evidence type="ECO:0000256" key="3">
    <source>
        <dbReference type="SAM" id="SignalP"/>
    </source>
</evidence>
<dbReference type="InterPro" id="IPR050361">
    <property type="entry name" value="MPP/UQCRC_Complex"/>
</dbReference>
<evidence type="ECO:0000313" key="7">
    <source>
        <dbReference type="Proteomes" id="UP000236569"/>
    </source>
</evidence>
<evidence type="ECO:0000256" key="2">
    <source>
        <dbReference type="SAM" id="MobiDB-lite"/>
    </source>
</evidence>
<feature type="domain" description="Peptidase M16 N-terminal" evidence="4">
    <location>
        <begin position="48"/>
        <end position="193"/>
    </location>
</feature>
<dbReference type="Gene3D" id="3.30.830.10">
    <property type="entry name" value="Metalloenzyme, LuxS/M16 peptidase-like"/>
    <property type="match status" value="2"/>
</dbReference>
<keyword evidence="3" id="KW-0732">Signal</keyword>
<evidence type="ECO:0000256" key="1">
    <source>
        <dbReference type="ARBA" id="ARBA00007261"/>
    </source>
</evidence>
<name>A0A2I9DTX5_9DEIO</name>
<dbReference type="EMBL" id="BFAG01000007">
    <property type="protein sequence ID" value="GBF06127.1"/>
    <property type="molecule type" value="Genomic_DNA"/>
</dbReference>
<dbReference type="PANTHER" id="PTHR11851:SF49">
    <property type="entry name" value="MITOCHONDRIAL-PROCESSING PEPTIDASE SUBUNIT ALPHA"/>
    <property type="match status" value="1"/>
</dbReference>
<feature type="chain" id="PRO_5014359556" evidence="3">
    <location>
        <begin position="20"/>
        <end position="473"/>
    </location>
</feature>
<dbReference type="Pfam" id="PF00675">
    <property type="entry name" value="Peptidase_M16"/>
    <property type="match status" value="1"/>
</dbReference>
<comment type="similarity">
    <text evidence="1">Belongs to the peptidase M16 family.</text>
</comment>
<evidence type="ECO:0000259" key="4">
    <source>
        <dbReference type="Pfam" id="PF00675"/>
    </source>
</evidence>
<feature type="signal peptide" evidence="3">
    <location>
        <begin position="1"/>
        <end position="19"/>
    </location>
</feature>
<accession>A0A2I9DTX5</accession>
<evidence type="ECO:0000313" key="6">
    <source>
        <dbReference type="EMBL" id="GBF06127.1"/>
    </source>
</evidence>
<dbReference type="SUPFAM" id="SSF63411">
    <property type="entry name" value="LuxS/MPP-like metallohydrolase"/>
    <property type="match status" value="2"/>
</dbReference>
<feature type="domain" description="Peptidase M16 C-terminal" evidence="5">
    <location>
        <begin position="200"/>
        <end position="385"/>
    </location>
</feature>
<dbReference type="AlphaFoldDB" id="A0A2I9DTX5"/>
<dbReference type="PANTHER" id="PTHR11851">
    <property type="entry name" value="METALLOPROTEASE"/>
    <property type="match status" value="1"/>
</dbReference>
<dbReference type="InterPro" id="IPR007863">
    <property type="entry name" value="Peptidase_M16_C"/>
</dbReference>
<keyword evidence="7" id="KW-1185">Reference proteome</keyword>
<dbReference type="Pfam" id="PF05193">
    <property type="entry name" value="Peptidase_M16_C"/>
    <property type="match status" value="1"/>
</dbReference>
<dbReference type="RefSeq" id="WP_201262741.1">
    <property type="nucleotide sequence ID" value="NZ_BFAG01000007.1"/>
</dbReference>